<dbReference type="Pfam" id="PF00994">
    <property type="entry name" value="MoCF_biosynth"/>
    <property type="match status" value="1"/>
</dbReference>
<evidence type="ECO:0000256" key="2">
    <source>
        <dbReference type="SAM" id="Coils"/>
    </source>
</evidence>
<dbReference type="PANTHER" id="PTHR13939">
    <property type="entry name" value="NICOTINAMIDE-NUCLEOTIDE AMIDOHYDROLASE PNCC"/>
    <property type="match status" value="1"/>
</dbReference>
<dbReference type="Proteomes" id="UP000547674">
    <property type="component" value="Unassembled WGS sequence"/>
</dbReference>
<comment type="caution">
    <text evidence="4">The sequence shown here is derived from an EMBL/GenBank/DDBJ whole genome shotgun (WGS) entry which is preliminary data.</text>
</comment>
<feature type="coiled-coil region" evidence="2">
    <location>
        <begin position="222"/>
        <end position="249"/>
    </location>
</feature>
<dbReference type="SUPFAM" id="SSF142433">
    <property type="entry name" value="CinA-like"/>
    <property type="match status" value="1"/>
</dbReference>
<sequence>MRAQILTIGDEILAGDIQDTNFRELAQVFRGLGLLVTGHVTVPDQVDLIAEAVRRAASEAEIVFLTGGLGPTPDDLTRAGVAKALGVAQVRREDLVPRLEEIFRKYAPRKIPQINYTQLDLPEGAEPLINGIGTAPGFRVAHGDALVFAVPGIPREMRLMLENEILPWMKENLDLPDIETRVFRTIGLGESALVEMLEGTMDQWRGVGVAFYPQMPGVDVKLTHHGKDARRMERELDRAESDIRRILRDHIYATGTQSLAAALGEALVQRSQSLAIAESCTGGAIAAMITAVPGASRYFLEGAVTYSNQAKVRVLGVPERLLEEHGAVSEPVARAMAEGLRARSGADFALATTGIAGPGGGTEDKPVGLVHMALAHARGTEAWSHTGTGTRAMIIARTSRTALDRVRRAILAGD</sequence>
<dbReference type="SMART" id="SM00852">
    <property type="entry name" value="MoCF_biosynth"/>
    <property type="match status" value="1"/>
</dbReference>
<dbReference type="HAMAP" id="MF_00226_B">
    <property type="entry name" value="CinA_B"/>
    <property type="match status" value="1"/>
</dbReference>
<dbReference type="NCBIfam" id="TIGR00199">
    <property type="entry name" value="PncC_domain"/>
    <property type="match status" value="1"/>
</dbReference>
<dbReference type="NCBIfam" id="TIGR00177">
    <property type="entry name" value="molyb_syn"/>
    <property type="match status" value="1"/>
</dbReference>
<dbReference type="InterPro" id="IPR036653">
    <property type="entry name" value="CinA-like_C"/>
</dbReference>
<dbReference type="Pfam" id="PF18146">
    <property type="entry name" value="CinA_KH"/>
    <property type="match status" value="1"/>
</dbReference>
<dbReference type="PANTHER" id="PTHR13939:SF0">
    <property type="entry name" value="NMN AMIDOHYDROLASE-LIKE PROTEIN YFAY"/>
    <property type="match status" value="1"/>
</dbReference>
<dbReference type="InterPro" id="IPR001453">
    <property type="entry name" value="MoaB/Mog_dom"/>
</dbReference>
<comment type="similarity">
    <text evidence="1">Belongs to the CinA family.</text>
</comment>
<proteinExistence type="inferred from homology"/>
<dbReference type="InterPro" id="IPR008136">
    <property type="entry name" value="CinA_C"/>
</dbReference>
<dbReference type="Gene3D" id="3.40.980.10">
    <property type="entry name" value="MoaB/Mog-like domain"/>
    <property type="match status" value="1"/>
</dbReference>
<organism evidence="4 5">
    <name type="scientific">Eiseniibacteriota bacterium</name>
    <dbReference type="NCBI Taxonomy" id="2212470"/>
    <lineage>
        <taxon>Bacteria</taxon>
        <taxon>Candidatus Eiseniibacteriota</taxon>
    </lineage>
</organism>
<evidence type="ECO:0000259" key="3">
    <source>
        <dbReference type="SMART" id="SM00852"/>
    </source>
</evidence>
<dbReference type="CDD" id="cd00885">
    <property type="entry name" value="cinA"/>
    <property type="match status" value="1"/>
</dbReference>
<gene>
    <name evidence="4" type="ORF">HKN21_13810</name>
</gene>
<dbReference type="InterPro" id="IPR041424">
    <property type="entry name" value="CinA_KH"/>
</dbReference>
<dbReference type="AlphaFoldDB" id="A0A7Y2H378"/>
<keyword evidence="2" id="KW-0175">Coiled coil</keyword>
<dbReference type="InterPro" id="IPR036425">
    <property type="entry name" value="MoaB/Mog-like_dom_sf"/>
</dbReference>
<dbReference type="InterPro" id="IPR050101">
    <property type="entry name" value="CinA"/>
</dbReference>
<dbReference type="Gene3D" id="3.30.70.2860">
    <property type="match status" value="1"/>
</dbReference>
<dbReference type="NCBIfam" id="TIGR00200">
    <property type="entry name" value="cinA_nterm"/>
    <property type="match status" value="1"/>
</dbReference>
<reference evidence="4 5" key="1">
    <citation type="submission" date="2020-03" db="EMBL/GenBank/DDBJ databases">
        <title>Metabolic flexibility allows generalist bacteria to become dominant in a frequently disturbed ecosystem.</title>
        <authorList>
            <person name="Chen Y.-J."/>
            <person name="Leung P.M."/>
            <person name="Bay S.K."/>
            <person name="Hugenholtz P."/>
            <person name="Kessler A.J."/>
            <person name="Shelley G."/>
            <person name="Waite D.W."/>
            <person name="Cook P.L."/>
            <person name="Greening C."/>
        </authorList>
    </citation>
    <scope>NUCLEOTIDE SEQUENCE [LARGE SCALE GENOMIC DNA]</scope>
    <source>
        <strain evidence="4">SS_bin_28</strain>
    </source>
</reference>
<dbReference type="EMBL" id="JABDJR010000556">
    <property type="protein sequence ID" value="NNF07834.1"/>
    <property type="molecule type" value="Genomic_DNA"/>
</dbReference>
<protein>
    <recommendedName>
        <fullName evidence="1">CinA-like protein</fullName>
    </recommendedName>
</protein>
<dbReference type="SUPFAM" id="SSF53218">
    <property type="entry name" value="Molybdenum cofactor biosynthesis proteins"/>
    <property type="match status" value="1"/>
</dbReference>
<dbReference type="Gene3D" id="3.90.950.20">
    <property type="entry name" value="CinA-like"/>
    <property type="match status" value="1"/>
</dbReference>
<evidence type="ECO:0000313" key="4">
    <source>
        <dbReference type="EMBL" id="NNF07834.1"/>
    </source>
</evidence>
<dbReference type="PIRSF" id="PIRSF006728">
    <property type="entry name" value="CinA"/>
    <property type="match status" value="1"/>
</dbReference>
<name>A0A7Y2H378_UNCEI</name>
<evidence type="ECO:0000313" key="5">
    <source>
        <dbReference type="Proteomes" id="UP000547674"/>
    </source>
</evidence>
<evidence type="ECO:0000256" key="1">
    <source>
        <dbReference type="HAMAP-Rule" id="MF_00226"/>
    </source>
</evidence>
<dbReference type="Pfam" id="PF02464">
    <property type="entry name" value="CinA"/>
    <property type="match status" value="1"/>
</dbReference>
<accession>A0A7Y2H378</accession>
<dbReference type="InterPro" id="IPR008135">
    <property type="entry name" value="Competence-induced_CinA"/>
</dbReference>
<feature type="domain" description="MoaB/Mog" evidence="3">
    <location>
        <begin position="4"/>
        <end position="172"/>
    </location>
</feature>